<keyword evidence="3 4" id="KW-0472">Membrane</keyword>
<proteinExistence type="inferred from homology"/>
<keyword evidence="1 4" id="KW-1003">Cell membrane</keyword>
<gene>
    <name evidence="4" type="primary">hflD</name>
    <name evidence="5" type="ORF">DFQ59_104143</name>
</gene>
<evidence type="ECO:0000256" key="1">
    <source>
        <dbReference type="ARBA" id="ARBA00022475"/>
    </source>
</evidence>
<sequence length="210" mass="23154">MSERLRDITLALAGVFQAALLVQLQAREGRVPETPYRSSIGSLLRIDAPDVPAVFDGTAGVRLGLETLASQLAQSPQDAEITRYVVSLMYLERRLHRDRDMLATLRAGIERASAQAETFGATHTNVIANLGGTYGDTLSRLRFRILVRGEPVYLENPDNAARVRALLLAGVRAAFLWRQRGGSRLQLFLQRRRILATTRALLAEIGGPVH</sequence>
<organism evidence="5 6">
    <name type="scientific">Thioalbus denitrificans</name>
    <dbReference type="NCBI Taxonomy" id="547122"/>
    <lineage>
        <taxon>Bacteria</taxon>
        <taxon>Pseudomonadati</taxon>
        <taxon>Pseudomonadota</taxon>
        <taxon>Gammaproteobacteria</taxon>
        <taxon>Chromatiales</taxon>
        <taxon>Ectothiorhodospiraceae</taxon>
        <taxon>Thioalbus</taxon>
    </lineage>
</organism>
<dbReference type="InterPro" id="IPR035932">
    <property type="entry name" value="HflD-like_sf"/>
</dbReference>
<evidence type="ECO:0000313" key="6">
    <source>
        <dbReference type="Proteomes" id="UP000252707"/>
    </source>
</evidence>
<evidence type="ECO:0000256" key="4">
    <source>
        <dbReference type="HAMAP-Rule" id="MF_00695"/>
    </source>
</evidence>
<evidence type="ECO:0000256" key="2">
    <source>
        <dbReference type="ARBA" id="ARBA00022490"/>
    </source>
</evidence>
<dbReference type="RefSeq" id="WP_170142129.1">
    <property type="nucleotide sequence ID" value="NZ_QPJY01000004.1"/>
</dbReference>
<dbReference type="AlphaFoldDB" id="A0A369CDL8"/>
<keyword evidence="2 4" id="KW-0963">Cytoplasm</keyword>
<comment type="caution">
    <text evidence="5">The sequence shown here is derived from an EMBL/GenBank/DDBJ whole genome shotgun (WGS) entry which is preliminary data.</text>
</comment>
<name>A0A369CDL8_9GAMM</name>
<dbReference type="GO" id="GO:0005737">
    <property type="term" value="C:cytoplasm"/>
    <property type="evidence" value="ECO:0007669"/>
    <property type="project" value="UniProtKB-SubCell"/>
</dbReference>
<reference evidence="5 6" key="1">
    <citation type="submission" date="2018-07" db="EMBL/GenBank/DDBJ databases">
        <title>Genomic Encyclopedia of Type Strains, Phase IV (KMG-IV): sequencing the most valuable type-strain genomes for metagenomic binning, comparative biology and taxonomic classification.</title>
        <authorList>
            <person name="Goeker M."/>
        </authorList>
    </citation>
    <scope>NUCLEOTIDE SEQUENCE [LARGE SCALE GENOMIC DNA]</scope>
    <source>
        <strain evidence="5 6">DSM 26407</strain>
    </source>
</reference>
<dbReference type="GO" id="GO:0005886">
    <property type="term" value="C:plasma membrane"/>
    <property type="evidence" value="ECO:0007669"/>
    <property type="project" value="UniProtKB-SubCell"/>
</dbReference>
<dbReference type="HAMAP" id="MF_00695">
    <property type="entry name" value="HflD_protein"/>
    <property type="match status" value="1"/>
</dbReference>
<dbReference type="Proteomes" id="UP000252707">
    <property type="component" value="Unassembled WGS sequence"/>
</dbReference>
<dbReference type="Pfam" id="PF04356">
    <property type="entry name" value="DUF489"/>
    <property type="match status" value="1"/>
</dbReference>
<dbReference type="NCBIfam" id="NF001246">
    <property type="entry name" value="PRK00218.1-2"/>
    <property type="match status" value="1"/>
</dbReference>
<dbReference type="PANTHER" id="PTHR38100:SF1">
    <property type="entry name" value="HIGH FREQUENCY LYSOGENIZATION PROTEIN HFLD"/>
    <property type="match status" value="1"/>
</dbReference>
<comment type="subcellular location">
    <subcellularLocation>
        <location evidence="4">Cytoplasm</location>
    </subcellularLocation>
    <subcellularLocation>
        <location evidence="4">Cell membrane</location>
        <topology evidence="4">Peripheral membrane protein</topology>
        <orientation evidence="4">Cytoplasmic side</orientation>
    </subcellularLocation>
</comment>
<accession>A0A369CDL8</accession>
<protein>
    <recommendedName>
        <fullName evidence="4">High frequency lysogenization protein HflD homolog</fullName>
    </recommendedName>
</protein>
<dbReference type="PANTHER" id="PTHR38100">
    <property type="entry name" value="HIGH FREQUENCY LYSOGENIZATION PROTEIN HFLD"/>
    <property type="match status" value="1"/>
</dbReference>
<comment type="similarity">
    <text evidence="4">Belongs to the HflD family.</text>
</comment>
<evidence type="ECO:0000313" key="5">
    <source>
        <dbReference type="EMBL" id="RCX30707.1"/>
    </source>
</evidence>
<evidence type="ECO:0000256" key="3">
    <source>
        <dbReference type="ARBA" id="ARBA00023136"/>
    </source>
</evidence>
<keyword evidence="6" id="KW-1185">Reference proteome</keyword>
<dbReference type="Gene3D" id="1.10.3890.10">
    <property type="entry name" value="HflD-like"/>
    <property type="match status" value="1"/>
</dbReference>
<dbReference type="InterPro" id="IPR007451">
    <property type="entry name" value="HflD"/>
</dbReference>
<dbReference type="EMBL" id="QPJY01000004">
    <property type="protein sequence ID" value="RCX30707.1"/>
    <property type="molecule type" value="Genomic_DNA"/>
</dbReference>
<dbReference type="SUPFAM" id="SSF101322">
    <property type="entry name" value="YcfC-like"/>
    <property type="match status" value="1"/>
</dbReference>